<dbReference type="PANTHER" id="PTHR24148:SF64">
    <property type="entry name" value="HETEROKARYON INCOMPATIBILITY DOMAIN-CONTAINING PROTEIN"/>
    <property type="match status" value="1"/>
</dbReference>
<dbReference type="Proteomes" id="UP000799764">
    <property type="component" value="Unassembled WGS sequence"/>
</dbReference>
<sequence length="774" mass="88006">MASGNIEALYQSLHLPPDTKCIRLLHVHAPTGAEGLDGPIHCDLTVEDIDSRPYVALSYVWGVMSSRPKTIDCRGVGLPVTSNCLSALQRLRAKLGSFTIWVDAVCICQNDDQEKAGQIPLMKDIYMSATTTYIWLGEGSPEKDRAMSYLSRTGFVEYYFDDKNTETVSNIRSRPWAALFHIWIHPLGHKNKLAWGDESKLIFGRISQMFNGRNTRCSYGDIQELLDCSWISRIWTYQEAALCRNPVIVCGSAHIQWSYFACRMIFLRLANQVDDEQSRPWIQLIVVRAICQSKLGRNVLTYEQLCRYWQFCRSLSLSKLYATPAFICAMIALAEVQGVPKTELGRTICYSVYVASCFAMLYTFVIGIHLHIDRSSTMPDMLENVKHHTILDTLSSRSATNPLDMSFGFHTILQLSAKGELQVPTVDYSYPMSKVYHDLAMYVMLQTGSLDMLLLAASYGCPSAPSWVPDFSRNNPIMAWKRSIIGKNDASKSSKAQFRLGKDHNYLVAKGLKIDTISSCRCFHRTSFYDVESEHALHKHNLLLLLQWFYHSDGRLYRREEPDDNPYGYPVRLFSPPFAQFFHDVILPSCPDYHDSIMTYLNFLCHQVSEIHYAESSKVSAARIWTEMTRLSFVLQRRMLQAHILASNILALLEFKVLWTESGRLGFTFGKASKRDNVHLISGISVPLITRNTGSTIKLVSSCKLQCRCPPLKKRFFTDCYCSCFEDGTAWNRYIEAVVPSHPPPDSDADGYRDERHATSPDSRENSLPDVYIS</sequence>
<dbReference type="EMBL" id="MU001506">
    <property type="protein sequence ID" value="KAF2441122.1"/>
    <property type="molecule type" value="Genomic_DNA"/>
</dbReference>
<keyword evidence="2" id="KW-0472">Membrane</keyword>
<keyword evidence="5" id="KW-1185">Reference proteome</keyword>
<dbReference type="Pfam" id="PF06985">
    <property type="entry name" value="HET"/>
    <property type="match status" value="1"/>
</dbReference>
<evidence type="ECO:0000313" key="4">
    <source>
        <dbReference type="EMBL" id="KAF2441122.1"/>
    </source>
</evidence>
<keyword evidence="2" id="KW-1133">Transmembrane helix</keyword>
<dbReference type="OrthoDB" id="3742224at2759"/>
<protein>
    <submittedName>
        <fullName evidence="4">HET-domain-containing protein</fullName>
    </submittedName>
</protein>
<name>A0A9P4PBY5_9PLEO</name>
<evidence type="ECO:0000313" key="5">
    <source>
        <dbReference type="Proteomes" id="UP000799764"/>
    </source>
</evidence>
<gene>
    <name evidence="4" type="ORF">P171DRAFT_434807</name>
</gene>
<organism evidence="4 5">
    <name type="scientific">Karstenula rhodostoma CBS 690.94</name>
    <dbReference type="NCBI Taxonomy" id="1392251"/>
    <lineage>
        <taxon>Eukaryota</taxon>
        <taxon>Fungi</taxon>
        <taxon>Dikarya</taxon>
        <taxon>Ascomycota</taxon>
        <taxon>Pezizomycotina</taxon>
        <taxon>Dothideomycetes</taxon>
        <taxon>Pleosporomycetidae</taxon>
        <taxon>Pleosporales</taxon>
        <taxon>Massarineae</taxon>
        <taxon>Didymosphaeriaceae</taxon>
        <taxon>Karstenula</taxon>
    </lineage>
</organism>
<dbReference type="InterPro" id="IPR010730">
    <property type="entry name" value="HET"/>
</dbReference>
<proteinExistence type="predicted"/>
<feature type="transmembrane region" description="Helical" evidence="2">
    <location>
        <begin position="348"/>
        <end position="372"/>
    </location>
</feature>
<reference evidence="4" key="1">
    <citation type="journal article" date="2020" name="Stud. Mycol.">
        <title>101 Dothideomycetes genomes: a test case for predicting lifestyles and emergence of pathogens.</title>
        <authorList>
            <person name="Haridas S."/>
            <person name="Albert R."/>
            <person name="Binder M."/>
            <person name="Bloem J."/>
            <person name="Labutti K."/>
            <person name="Salamov A."/>
            <person name="Andreopoulos B."/>
            <person name="Baker S."/>
            <person name="Barry K."/>
            <person name="Bills G."/>
            <person name="Bluhm B."/>
            <person name="Cannon C."/>
            <person name="Castanera R."/>
            <person name="Culley D."/>
            <person name="Daum C."/>
            <person name="Ezra D."/>
            <person name="Gonzalez J."/>
            <person name="Henrissat B."/>
            <person name="Kuo A."/>
            <person name="Liang C."/>
            <person name="Lipzen A."/>
            <person name="Lutzoni F."/>
            <person name="Magnuson J."/>
            <person name="Mondo S."/>
            <person name="Nolan M."/>
            <person name="Ohm R."/>
            <person name="Pangilinan J."/>
            <person name="Park H.-J."/>
            <person name="Ramirez L."/>
            <person name="Alfaro M."/>
            <person name="Sun H."/>
            <person name="Tritt A."/>
            <person name="Yoshinaga Y."/>
            <person name="Zwiers L.-H."/>
            <person name="Turgeon B."/>
            <person name="Goodwin S."/>
            <person name="Spatafora J."/>
            <person name="Crous P."/>
            <person name="Grigoriev I."/>
        </authorList>
    </citation>
    <scope>NUCLEOTIDE SEQUENCE</scope>
    <source>
        <strain evidence="4">CBS 690.94</strain>
    </source>
</reference>
<feature type="domain" description="Heterokaryon incompatibility" evidence="3">
    <location>
        <begin position="54"/>
        <end position="239"/>
    </location>
</feature>
<feature type="compositionally biased region" description="Basic and acidic residues" evidence="1">
    <location>
        <begin position="750"/>
        <end position="767"/>
    </location>
</feature>
<accession>A0A9P4PBY5</accession>
<evidence type="ECO:0000259" key="3">
    <source>
        <dbReference type="Pfam" id="PF06985"/>
    </source>
</evidence>
<dbReference type="InterPro" id="IPR052895">
    <property type="entry name" value="HetReg/Transcr_Mod"/>
</dbReference>
<feature type="region of interest" description="Disordered" evidence="1">
    <location>
        <begin position="742"/>
        <end position="774"/>
    </location>
</feature>
<keyword evidence="2" id="KW-0812">Transmembrane</keyword>
<dbReference type="AlphaFoldDB" id="A0A9P4PBY5"/>
<evidence type="ECO:0000256" key="2">
    <source>
        <dbReference type="SAM" id="Phobius"/>
    </source>
</evidence>
<comment type="caution">
    <text evidence="4">The sequence shown here is derived from an EMBL/GenBank/DDBJ whole genome shotgun (WGS) entry which is preliminary data.</text>
</comment>
<evidence type="ECO:0000256" key="1">
    <source>
        <dbReference type="SAM" id="MobiDB-lite"/>
    </source>
</evidence>
<dbReference type="PANTHER" id="PTHR24148">
    <property type="entry name" value="ANKYRIN REPEAT DOMAIN-CONTAINING PROTEIN 39 HOMOLOG-RELATED"/>
    <property type="match status" value="1"/>
</dbReference>
<feature type="transmembrane region" description="Helical" evidence="2">
    <location>
        <begin position="320"/>
        <end position="336"/>
    </location>
</feature>